<dbReference type="PANTHER" id="PTHR23081">
    <property type="entry name" value="RNA POLYMERASE II CTD PHOSPHATASE"/>
    <property type="match status" value="1"/>
</dbReference>
<dbReference type="CDD" id="cd07521">
    <property type="entry name" value="HAD_FCP1-like"/>
    <property type="match status" value="1"/>
</dbReference>
<evidence type="ECO:0000256" key="3">
    <source>
        <dbReference type="ARBA" id="ARBA00022801"/>
    </source>
</evidence>
<keyword evidence="8" id="KW-0812">Transmembrane</keyword>
<dbReference type="InterPro" id="IPR036412">
    <property type="entry name" value="HAD-like_sf"/>
</dbReference>
<dbReference type="SUPFAM" id="SSF56784">
    <property type="entry name" value="HAD-like"/>
    <property type="match status" value="1"/>
</dbReference>
<keyword evidence="8" id="KW-1133">Transmembrane helix</keyword>
<keyword evidence="8" id="KW-0472">Membrane</keyword>
<evidence type="ECO:0000256" key="8">
    <source>
        <dbReference type="SAM" id="Phobius"/>
    </source>
</evidence>
<evidence type="ECO:0000256" key="6">
    <source>
        <dbReference type="ARBA" id="ARBA00048336"/>
    </source>
</evidence>
<proteinExistence type="predicted"/>
<sequence length="345" mass="38790">MNLAAESPTPSSSGSDDFAAFLDAELEVASSNSSSDGDLADDDAENDLQQPRTKKLKVEEFESIRELHEMTEVATNREKTGMSDEAIPDICPPHPGFFGGLCVRCGQVEDDDASGTAFGYIHKGLRLGSREIDRLRGADLKNLLREKKLILILDLDHTLLHSTHIADVSAEEEYLIRQIDSKNEASNLFELYVYTMAERPYALEVVKLLDPGNVYFGSKVITQNDSTQRHLKGLDVVLGADNVVVILDDTEPVWQEHRENLILMERYHFFASSLRQSGINCKSLSETKKDERESDGALATVLNVLKRIHRMFFDPVSTIISVIVLYFDSFFLWLRSSEQIFPPEM</sequence>
<feature type="region of interest" description="Disordered" evidence="7">
    <location>
        <begin position="29"/>
        <end position="55"/>
    </location>
</feature>
<dbReference type="InterPro" id="IPR004274">
    <property type="entry name" value="FCP1_dom"/>
</dbReference>
<feature type="transmembrane region" description="Helical" evidence="8">
    <location>
        <begin position="312"/>
        <end position="334"/>
    </location>
</feature>
<dbReference type="Gene3D" id="3.40.50.1000">
    <property type="entry name" value="HAD superfamily/HAD-like"/>
    <property type="match status" value="1"/>
</dbReference>
<name>A0A199V2T0_ANACO</name>
<evidence type="ECO:0000256" key="7">
    <source>
        <dbReference type="SAM" id="MobiDB-lite"/>
    </source>
</evidence>
<dbReference type="InterPro" id="IPR039189">
    <property type="entry name" value="Fcp1"/>
</dbReference>
<dbReference type="EMBL" id="LSRQ01003567">
    <property type="protein sequence ID" value="OAY71206.1"/>
    <property type="molecule type" value="Genomic_DNA"/>
</dbReference>
<accession>A0A199V2T0</accession>
<evidence type="ECO:0000313" key="11">
    <source>
        <dbReference type="Proteomes" id="UP000092600"/>
    </source>
</evidence>
<evidence type="ECO:0000256" key="2">
    <source>
        <dbReference type="ARBA" id="ARBA00013081"/>
    </source>
</evidence>
<evidence type="ECO:0000259" key="9">
    <source>
        <dbReference type="PROSITE" id="PS50969"/>
    </source>
</evidence>
<comment type="subcellular location">
    <subcellularLocation>
        <location evidence="1">Nucleus</location>
    </subcellularLocation>
</comment>
<gene>
    <name evidence="10" type="ORF">ACMD2_23317</name>
</gene>
<dbReference type="SMART" id="SM00577">
    <property type="entry name" value="CPDc"/>
    <property type="match status" value="1"/>
</dbReference>
<dbReference type="PROSITE" id="PS50969">
    <property type="entry name" value="FCP1"/>
    <property type="match status" value="1"/>
</dbReference>
<dbReference type="InterPro" id="IPR023214">
    <property type="entry name" value="HAD_sf"/>
</dbReference>
<dbReference type="Proteomes" id="UP000092600">
    <property type="component" value="Unassembled WGS sequence"/>
</dbReference>
<evidence type="ECO:0000256" key="4">
    <source>
        <dbReference type="ARBA" id="ARBA00023242"/>
    </source>
</evidence>
<evidence type="ECO:0000313" key="10">
    <source>
        <dbReference type="EMBL" id="OAY71206.1"/>
    </source>
</evidence>
<comment type="caution">
    <text evidence="10">The sequence shown here is derived from an EMBL/GenBank/DDBJ whole genome shotgun (WGS) entry which is preliminary data.</text>
</comment>
<protein>
    <recommendedName>
        <fullName evidence="2">protein-serine/threonine phosphatase</fullName>
        <ecNumber evidence="2">3.1.3.16</ecNumber>
    </recommendedName>
</protein>
<comment type="catalytic activity">
    <reaction evidence="6">
        <text>O-phospho-L-threonyl-[protein] + H2O = L-threonyl-[protein] + phosphate</text>
        <dbReference type="Rhea" id="RHEA:47004"/>
        <dbReference type="Rhea" id="RHEA-COMP:11060"/>
        <dbReference type="Rhea" id="RHEA-COMP:11605"/>
        <dbReference type="ChEBI" id="CHEBI:15377"/>
        <dbReference type="ChEBI" id="CHEBI:30013"/>
        <dbReference type="ChEBI" id="CHEBI:43474"/>
        <dbReference type="ChEBI" id="CHEBI:61977"/>
        <dbReference type="EC" id="3.1.3.16"/>
    </reaction>
</comment>
<organism evidence="10 11">
    <name type="scientific">Ananas comosus</name>
    <name type="common">Pineapple</name>
    <name type="synonym">Ananas ananas</name>
    <dbReference type="NCBI Taxonomy" id="4615"/>
    <lineage>
        <taxon>Eukaryota</taxon>
        <taxon>Viridiplantae</taxon>
        <taxon>Streptophyta</taxon>
        <taxon>Embryophyta</taxon>
        <taxon>Tracheophyta</taxon>
        <taxon>Spermatophyta</taxon>
        <taxon>Magnoliopsida</taxon>
        <taxon>Liliopsida</taxon>
        <taxon>Poales</taxon>
        <taxon>Bromeliaceae</taxon>
        <taxon>Bromelioideae</taxon>
        <taxon>Ananas</taxon>
    </lineage>
</organism>
<dbReference type="AlphaFoldDB" id="A0A199V2T0"/>
<dbReference type="GO" id="GO:0005634">
    <property type="term" value="C:nucleus"/>
    <property type="evidence" value="ECO:0007669"/>
    <property type="project" value="UniProtKB-SubCell"/>
</dbReference>
<reference evidence="10 11" key="1">
    <citation type="journal article" date="2016" name="DNA Res.">
        <title>The draft genome of MD-2 pineapple using hybrid error correction of long reads.</title>
        <authorList>
            <person name="Redwan R.M."/>
            <person name="Saidin A."/>
            <person name="Kumar S.V."/>
        </authorList>
    </citation>
    <scope>NUCLEOTIDE SEQUENCE [LARGE SCALE GENOMIC DNA]</scope>
    <source>
        <strain evidence="11">cv. MD2</strain>
        <tissue evidence="10">Leaf</tissue>
    </source>
</reference>
<dbReference type="STRING" id="4615.A0A199V2T0"/>
<comment type="catalytic activity">
    <reaction evidence="5">
        <text>O-phospho-L-seryl-[protein] + H2O = L-seryl-[protein] + phosphate</text>
        <dbReference type="Rhea" id="RHEA:20629"/>
        <dbReference type="Rhea" id="RHEA-COMP:9863"/>
        <dbReference type="Rhea" id="RHEA-COMP:11604"/>
        <dbReference type="ChEBI" id="CHEBI:15377"/>
        <dbReference type="ChEBI" id="CHEBI:29999"/>
        <dbReference type="ChEBI" id="CHEBI:43474"/>
        <dbReference type="ChEBI" id="CHEBI:83421"/>
        <dbReference type="EC" id="3.1.3.16"/>
    </reaction>
</comment>
<dbReference type="PANTHER" id="PTHR23081:SF36">
    <property type="entry name" value="RNA POLYMERASE II SUBUNIT A C-TERMINAL DOMAIN PHOSPHATASE"/>
    <property type="match status" value="1"/>
</dbReference>
<dbReference type="GO" id="GO:0008420">
    <property type="term" value="F:RNA polymerase II CTD heptapeptide repeat phosphatase activity"/>
    <property type="evidence" value="ECO:0007669"/>
    <property type="project" value="InterPro"/>
</dbReference>
<dbReference type="Pfam" id="PF03031">
    <property type="entry name" value="NIF"/>
    <property type="match status" value="1"/>
</dbReference>
<evidence type="ECO:0000256" key="5">
    <source>
        <dbReference type="ARBA" id="ARBA00047761"/>
    </source>
</evidence>
<dbReference type="EC" id="3.1.3.16" evidence="2"/>
<feature type="domain" description="FCP1 homology" evidence="9">
    <location>
        <begin position="144"/>
        <end position="288"/>
    </location>
</feature>
<keyword evidence="4" id="KW-0539">Nucleus</keyword>
<evidence type="ECO:0000256" key="1">
    <source>
        <dbReference type="ARBA" id="ARBA00004123"/>
    </source>
</evidence>
<keyword evidence="3" id="KW-0378">Hydrolase</keyword>